<name>A0A2P5CFG7_PARAD</name>
<dbReference type="OrthoDB" id="10297322at2759"/>
<gene>
    <name evidence="1" type="ORF">PanWU01x14_156950</name>
</gene>
<evidence type="ECO:0000313" key="1">
    <source>
        <dbReference type="EMBL" id="PON59800.1"/>
    </source>
</evidence>
<dbReference type="AlphaFoldDB" id="A0A2P5CFG7"/>
<dbReference type="EMBL" id="JXTB01000136">
    <property type="protein sequence ID" value="PON59800.1"/>
    <property type="molecule type" value="Genomic_DNA"/>
</dbReference>
<organism evidence="1 2">
    <name type="scientific">Parasponia andersonii</name>
    <name type="common">Sponia andersonii</name>
    <dbReference type="NCBI Taxonomy" id="3476"/>
    <lineage>
        <taxon>Eukaryota</taxon>
        <taxon>Viridiplantae</taxon>
        <taxon>Streptophyta</taxon>
        <taxon>Embryophyta</taxon>
        <taxon>Tracheophyta</taxon>
        <taxon>Spermatophyta</taxon>
        <taxon>Magnoliopsida</taxon>
        <taxon>eudicotyledons</taxon>
        <taxon>Gunneridae</taxon>
        <taxon>Pentapetalae</taxon>
        <taxon>rosids</taxon>
        <taxon>fabids</taxon>
        <taxon>Rosales</taxon>
        <taxon>Cannabaceae</taxon>
        <taxon>Parasponia</taxon>
    </lineage>
</organism>
<protein>
    <submittedName>
        <fullName evidence="1">Uncharacterized protein</fullName>
    </submittedName>
</protein>
<reference evidence="2" key="1">
    <citation type="submission" date="2016-06" db="EMBL/GenBank/DDBJ databases">
        <title>Parallel loss of symbiosis genes in relatives of nitrogen-fixing non-legume Parasponia.</title>
        <authorList>
            <person name="Van Velzen R."/>
            <person name="Holmer R."/>
            <person name="Bu F."/>
            <person name="Rutten L."/>
            <person name="Van Zeijl A."/>
            <person name="Liu W."/>
            <person name="Santuari L."/>
            <person name="Cao Q."/>
            <person name="Sharma T."/>
            <person name="Shen D."/>
            <person name="Roswanjaya Y."/>
            <person name="Wardhani T."/>
            <person name="Kalhor M.S."/>
            <person name="Jansen J."/>
            <person name="Van den Hoogen J."/>
            <person name="Gungor B."/>
            <person name="Hartog M."/>
            <person name="Hontelez J."/>
            <person name="Verver J."/>
            <person name="Yang W.-C."/>
            <person name="Schijlen E."/>
            <person name="Repin R."/>
            <person name="Schilthuizen M."/>
            <person name="Schranz E."/>
            <person name="Heidstra R."/>
            <person name="Miyata K."/>
            <person name="Fedorova E."/>
            <person name="Kohlen W."/>
            <person name="Bisseling T."/>
            <person name="Smit S."/>
            <person name="Geurts R."/>
        </authorList>
    </citation>
    <scope>NUCLEOTIDE SEQUENCE [LARGE SCALE GENOMIC DNA]</scope>
    <source>
        <strain evidence="2">cv. WU1-14</strain>
    </source>
</reference>
<keyword evidence="2" id="KW-1185">Reference proteome</keyword>
<sequence>MWCSPVRTGRDHRGPRDNILLRHFIEHLPCVFQIFKSHIHRYQIISNEQVVQEAKSGQMGMKRLSGTESPNSATMAQSRCYTIQVHNCHGESDVETTMEWSSSND</sequence>
<comment type="caution">
    <text evidence="1">The sequence shown here is derived from an EMBL/GenBank/DDBJ whole genome shotgun (WGS) entry which is preliminary data.</text>
</comment>
<dbReference type="Proteomes" id="UP000237105">
    <property type="component" value="Unassembled WGS sequence"/>
</dbReference>
<proteinExistence type="predicted"/>
<accession>A0A2P5CFG7</accession>
<evidence type="ECO:0000313" key="2">
    <source>
        <dbReference type="Proteomes" id="UP000237105"/>
    </source>
</evidence>